<dbReference type="CTD" id="20236591"/>
<dbReference type="RefSeq" id="XP_009063861.1">
    <property type="nucleotide sequence ID" value="XM_009065613.1"/>
</dbReference>
<gene>
    <name evidence="3" type="ORF">LOTGIDRAFT_155109</name>
</gene>
<evidence type="ECO:0000313" key="3">
    <source>
        <dbReference type="EMBL" id="ESO85620.1"/>
    </source>
</evidence>
<feature type="compositionally biased region" description="Basic residues" evidence="1">
    <location>
        <begin position="351"/>
        <end position="361"/>
    </location>
</feature>
<dbReference type="GeneID" id="20236591"/>
<accession>V3ZSR8</accession>
<name>V3ZSR8_LOTGI</name>
<dbReference type="HOGENOM" id="CLU_767890_0_0_1"/>
<keyword evidence="2" id="KW-0812">Transmembrane</keyword>
<reference evidence="3 4" key="1">
    <citation type="journal article" date="2013" name="Nature">
        <title>Insights into bilaterian evolution from three spiralian genomes.</title>
        <authorList>
            <person name="Simakov O."/>
            <person name="Marletaz F."/>
            <person name="Cho S.J."/>
            <person name="Edsinger-Gonzales E."/>
            <person name="Havlak P."/>
            <person name="Hellsten U."/>
            <person name="Kuo D.H."/>
            <person name="Larsson T."/>
            <person name="Lv J."/>
            <person name="Arendt D."/>
            <person name="Savage R."/>
            <person name="Osoegawa K."/>
            <person name="de Jong P."/>
            <person name="Grimwood J."/>
            <person name="Chapman J.A."/>
            <person name="Shapiro H."/>
            <person name="Aerts A."/>
            <person name="Otillar R.P."/>
            <person name="Terry A.Y."/>
            <person name="Boore J.L."/>
            <person name="Grigoriev I.V."/>
            <person name="Lindberg D.R."/>
            <person name="Seaver E.C."/>
            <person name="Weisblat D.A."/>
            <person name="Putnam N.H."/>
            <person name="Rokhsar D.S."/>
        </authorList>
    </citation>
    <scope>NUCLEOTIDE SEQUENCE [LARGE SCALE GENOMIC DNA]</scope>
</reference>
<evidence type="ECO:0000256" key="1">
    <source>
        <dbReference type="SAM" id="MobiDB-lite"/>
    </source>
</evidence>
<keyword evidence="2" id="KW-1133">Transmembrane helix</keyword>
<proteinExistence type="predicted"/>
<dbReference type="OMA" id="ICTTTRY"/>
<feature type="region of interest" description="Disordered" evidence="1">
    <location>
        <begin position="262"/>
        <end position="289"/>
    </location>
</feature>
<evidence type="ECO:0000313" key="4">
    <source>
        <dbReference type="Proteomes" id="UP000030746"/>
    </source>
</evidence>
<evidence type="ECO:0000256" key="2">
    <source>
        <dbReference type="SAM" id="Phobius"/>
    </source>
</evidence>
<keyword evidence="2" id="KW-0472">Membrane</keyword>
<dbReference type="KEGG" id="lgi:LOTGIDRAFT_155109"/>
<protein>
    <submittedName>
        <fullName evidence="3">Uncharacterized protein</fullName>
    </submittedName>
</protein>
<dbReference type="EMBL" id="KB203274">
    <property type="protein sequence ID" value="ESO85620.1"/>
    <property type="molecule type" value="Genomic_DNA"/>
</dbReference>
<organism evidence="3 4">
    <name type="scientific">Lottia gigantea</name>
    <name type="common">Giant owl limpet</name>
    <dbReference type="NCBI Taxonomy" id="225164"/>
    <lineage>
        <taxon>Eukaryota</taxon>
        <taxon>Metazoa</taxon>
        <taxon>Spiralia</taxon>
        <taxon>Lophotrochozoa</taxon>
        <taxon>Mollusca</taxon>
        <taxon>Gastropoda</taxon>
        <taxon>Patellogastropoda</taxon>
        <taxon>Lottioidea</taxon>
        <taxon>Lottiidae</taxon>
        <taxon>Lottia</taxon>
    </lineage>
</organism>
<dbReference type="OrthoDB" id="6159673at2759"/>
<feature type="compositionally biased region" description="Polar residues" evidence="1">
    <location>
        <begin position="269"/>
        <end position="289"/>
    </location>
</feature>
<keyword evidence="4" id="KW-1185">Reference proteome</keyword>
<sequence length="361" mass="40966">MALHNDEGEILWTMAFNSTCTTKQPESWFAAQRLISAEEDTIMEKKKDDLVLRFNESMISVARKNGRKWLSVEWSDNAGPKMAFSSTSARNPSDLSSVSYSANSERIKTESYDTYLTTGEEYKVFRPDYSSSDKQFFPVATTKAKSIGFNYTRLTYGNEIYFFIMSNHGELVEGIKKYLAVDKVQTSLYKRHQTSAVDYRGSAVVFGLLGLFLLLTVLLLVVLLDAATLGRHLKMMKFNTSHFRNFINLKLKRIKRSFKNKNAKENASDVESTQQRSNTRKSPNQTINRTVSVNVNKQDVATRIGSNHLFEKKLIKTIKRPNIAVTASSKQLDKLTPGIVRSSRNPTQKGSRQKVKIPTKP</sequence>
<dbReference type="AlphaFoldDB" id="V3ZSR8"/>
<feature type="transmembrane region" description="Helical" evidence="2">
    <location>
        <begin position="203"/>
        <end position="227"/>
    </location>
</feature>
<feature type="region of interest" description="Disordered" evidence="1">
    <location>
        <begin position="328"/>
        <end position="361"/>
    </location>
</feature>
<dbReference type="Proteomes" id="UP000030746">
    <property type="component" value="Unassembled WGS sequence"/>
</dbReference>